<evidence type="ECO:0000256" key="2">
    <source>
        <dbReference type="SAM" id="MobiDB-lite"/>
    </source>
</evidence>
<dbReference type="SUPFAM" id="SSF111369">
    <property type="entry name" value="HlyD-like secretion proteins"/>
    <property type="match status" value="2"/>
</dbReference>
<evidence type="ECO:0000259" key="4">
    <source>
        <dbReference type="Pfam" id="PF25876"/>
    </source>
</evidence>
<reference evidence="7 8" key="1">
    <citation type="submission" date="2017-02" db="EMBL/GenBank/DDBJ databases">
        <authorList>
            <person name="Peterson S.W."/>
        </authorList>
    </citation>
    <scope>NUCLEOTIDE SEQUENCE [LARGE SCALE GENOMIC DNA]</scope>
    <source>
        <strain evidence="7 8">USBA 369</strain>
    </source>
</reference>
<keyword evidence="8" id="KW-1185">Reference proteome</keyword>
<feature type="transmembrane region" description="Helical" evidence="3">
    <location>
        <begin position="60"/>
        <end position="81"/>
    </location>
</feature>
<feature type="coiled-coil region" evidence="1">
    <location>
        <begin position="153"/>
        <end position="194"/>
    </location>
</feature>
<evidence type="ECO:0000259" key="5">
    <source>
        <dbReference type="Pfam" id="PF25917"/>
    </source>
</evidence>
<dbReference type="RefSeq" id="WP_245319419.1">
    <property type="nucleotide sequence ID" value="NZ_FUXL01000020.1"/>
</dbReference>
<dbReference type="PANTHER" id="PTHR30386:SF24">
    <property type="entry name" value="MULTIDRUG RESISTANCE EFFLUX PUMP"/>
    <property type="match status" value="1"/>
</dbReference>
<keyword evidence="3" id="KW-0472">Membrane</keyword>
<dbReference type="InterPro" id="IPR058624">
    <property type="entry name" value="MdtA-like_HH"/>
</dbReference>
<sequence>MLDDVPTAEKAATETRVADDRAPKGDMPKAEAGQTSVAPQPGTGAGAAPAAKPKRGKGKLILAIVALAAIGGGSYFGHYWWTEGRFMISTDDAYLSADMTVLSPKISGYIKNVLVEDNEFVREGQTIFEIDPGDFHLAVDSAAAKIATQRAAVERIHSQRDAAREQVAQAQANVEVAEATLQQAELTLGRAKNLLSTKVGSRATLDEAQSARDKAAANLVGMKAAVAAAKANISVLDAQATEAETEIGELEVALKSAQRDLSFTTITAPYDGVIGNLAVQPGDLVAAGRKMAALVPLEDVFISANFKETEMADIVAGEKVNITIDALPDHTFSGSVASISPASGSVFSLLPADNATGNFTKIVQRVPVRIHIDQVAELQKALRPGLSAVVAIDTRTAPEPGQAVADAGR</sequence>
<keyword evidence="3" id="KW-1133">Transmembrane helix</keyword>
<feature type="domain" description="Multidrug resistance protein MdtA-like alpha-helical hairpin" evidence="4">
    <location>
        <begin position="167"/>
        <end position="233"/>
    </location>
</feature>
<evidence type="ECO:0000256" key="1">
    <source>
        <dbReference type="SAM" id="Coils"/>
    </source>
</evidence>
<feature type="domain" description="Multidrug resistance protein MdtA-like barrel-sandwich hybrid" evidence="5">
    <location>
        <begin position="102"/>
        <end position="295"/>
    </location>
</feature>
<dbReference type="InterPro" id="IPR058625">
    <property type="entry name" value="MdtA-like_BSH"/>
</dbReference>
<feature type="coiled-coil region" evidence="1">
    <location>
        <begin position="226"/>
        <end position="260"/>
    </location>
</feature>
<dbReference type="GO" id="GO:0055085">
    <property type="term" value="P:transmembrane transport"/>
    <property type="evidence" value="ECO:0007669"/>
    <property type="project" value="InterPro"/>
</dbReference>
<feature type="compositionally biased region" description="Basic and acidic residues" evidence="2">
    <location>
        <begin position="11"/>
        <end position="29"/>
    </location>
</feature>
<protein>
    <submittedName>
        <fullName evidence="7">Membrane fusion protein, multidrug efflux system</fullName>
    </submittedName>
</protein>
<evidence type="ECO:0000259" key="6">
    <source>
        <dbReference type="Pfam" id="PF25963"/>
    </source>
</evidence>
<feature type="domain" description="p-hydroxybenzoic acid efflux pump subunit AaeA-like beta-barrel" evidence="6">
    <location>
        <begin position="301"/>
        <end position="392"/>
    </location>
</feature>
<dbReference type="Gene3D" id="2.40.30.170">
    <property type="match status" value="1"/>
</dbReference>
<name>A0A1T4T741_9HYPH</name>
<proteinExistence type="predicted"/>
<dbReference type="EMBL" id="FUXL01000020">
    <property type="protein sequence ID" value="SKA36304.1"/>
    <property type="molecule type" value="Genomic_DNA"/>
</dbReference>
<dbReference type="Gene3D" id="2.40.50.100">
    <property type="match status" value="1"/>
</dbReference>
<dbReference type="AlphaFoldDB" id="A0A1T4T741"/>
<dbReference type="STRING" id="1365950.SAMN05428963_12061"/>
<dbReference type="Pfam" id="PF25876">
    <property type="entry name" value="HH_MFP_RND"/>
    <property type="match status" value="1"/>
</dbReference>
<keyword evidence="1" id="KW-0175">Coiled coil</keyword>
<evidence type="ECO:0000256" key="3">
    <source>
        <dbReference type="SAM" id="Phobius"/>
    </source>
</evidence>
<dbReference type="InterPro" id="IPR058634">
    <property type="entry name" value="AaeA-lik-b-barrel"/>
</dbReference>
<dbReference type="PANTHER" id="PTHR30386">
    <property type="entry name" value="MEMBRANE FUSION SUBUNIT OF EMRAB-TOLC MULTIDRUG EFFLUX PUMP"/>
    <property type="match status" value="1"/>
</dbReference>
<dbReference type="Proteomes" id="UP000190135">
    <property type="component" value="Unassembled WGS sequence"/>
</dbReference>
<evidence type="ECO:0000313" key="8">
    <source>
        <dbReference type="Proteomes" id="UP000190135"/>
    </source>
</evidence>
<dbReference type="InterPro" id="IPR050739">
    <property type="entry name" value="MFP"/>
</dbReference>
<keyword evidence="3" id="KW-0812">Transmembrane</keyword>
<dbReference type="Pfam" id="PF25963">
    <property type="entry name" value="Beta-barrel_AAEA"/>
    <property type="match status" value="1"/>
</dbReference>
<accession>A0A1T4T741</accession>
<evidence type="ECO:0000313" key="7">
    <source>
        <dbReference type="EMBL" id="SKA36304.1"/>
    </source>
</evidence>
<dbReference type="Gene3D" id="1.10.287.470">
    <property type="entry name" value="Helix hairpin bin"/>
    <property type="match status" value="1"/>
</dbReference>
<feature type="compositionally biased region" description="Low complexity" evidence="2">
    <location>
        <begin position="38"/>
        <end position="51"/>
    </location>
</feature>
<dbReference type="Pfam" id="PF25917">
    <property type="entry name" value="BSH_RND"/>
    <property type="match status" value="1"/>
</dbReference>
<organism evidence="7 8">
    <name type="scientific">Consotaella salsifontis</name>
    <dbReference type="NCBI Taxonomy" id="1365950"/>
    <lineage>
        <taxon>Bacteria</taxon>
        <taxon>Pseudomonadati</taxon>
        <taxon>Pseudomonadota</taxon>
        <taxon>Alphaproteobacteria</taxon>
        <taxon>Hyphomicrobiales</taxon>
        <taxon>Aurantimonadaceae</taxon>
        <taxon>Consotaella</taxon>
    </lineage>
</organism>
<feature type="region of interest" description="Disordered" evidence="2">
    <location>
        <begin position="1"/>
        <end position="53"/>
    </location>
</feature>
<gene>
    <name evidence="7" type="ORF">SAMN05428963_12061</name>
</gene>